<feature type="region of interest" description="Disordered" evidence="1">
    <location>
        <begin position="76"/>
        <end position="108"/>
    </location>
</feature>
<dbReference type="AlphaFoldDB" id="A0A448WLN1"/>
<evidence type="ECO:0000256" key="1">
    <source>
        <dbReference type="SAM" id="MobiDB-lite"/>
    </source>
</evidence>
<protein>
    <submittedName>
        <fullName evidence="2">Uncharacterized protein</fullName>
    </submittedName>
</protein>
<feature type="non-terminal residue" evidence="2">
    <location>
        <position position="1"/>
    </location>
</feature>
<sequence length="217" mass="24737">PVSAAHLRPETREFVSHGQRFAEAEAEDVSWPSLSPRLGLETGRFRWKRYGRYATNRRVLGVSCRPPDVSNWAKRARELPPTRSSRGWPEGQTTDDIGRQIGGCGTSRRSPPEIGLMVGLLLKPRAILPVEQRLPRPISECGNIHSPTNFVANQRAPDDTAWRLAGDMIHIRQRNDHFAMSKTSRLLDSWKEYPEPALFQLMILNQAYIQVRLPFYV</sequence>
<comment type="caution">
    <text evidence="2">The sequence shown here is derived from an EMBL/GenBank/DDBJ whole genome shotgun (WGS) entry which is preliminary data.</text>
</comment>
<name>A0A448WLN1_9PLAT</name>
<evidence type="ECO:0000313" key="3">
    <source>
        <dbReference type="Proteomes" id="UP000784294"/>
    </source>
</evidence>
<organism evidence="2 3">
    <name type="scientific">Protopolystoma xenopodis</name>
    <dbReference type="NCBI Taxonomy" id="117903"/>
    <lineage>
        <taxon>Eukaryota</taxon>
        <taxon>Metazoa</taxon>
        <taxon>Spiralia</taxon>
        <taxon>Lophotrochozoa</taxon>
        <taxon>Platyhelminthes</taxon>
        <taxon>Monogenea</taxon>
        <taxon>Polyopisthocotylea</taxon>
        <taxon>Polystomatidea</taxon>
        <taxon>Polystomatidae</taxon>
        <taxon>Protopolystoma</taxon>
    </lineage>
</organism>
<accession>A0A448WLN1</accession>
<gene>
    <name evidence="2" type="ORF">PXEA_LOCUS8251</name>
</gene>
<proteinExistence type="predicted"/>
<keyword evidence="3" id="KW-1185">Reference proteome</keyword>
<dbReference type="Proteomes" id="UP000784294">
    <property type="component" value="Unassembled WGS sequence"/>
</dbReference>
<dbReference type="EMBL" id="CAAALY010022419">
    <property type="protein sequence ID" value="VEL14811.1"/>
    <property type="molecule type" value="Genomic_DNA"/>
</dbReference>
<reference evidence="2" key="1">
    <citation type="submission" date="2018-11" db="EMBL/GenBank/DDBJ databases">
        <authorList>
            <consortium name="Pathogen Informatics"/>
        </authorList>
    </citation>
    <scope>NUCLEOTIDE SEQUENCE</scope>
</reference>
<evidence type="ECO:0000313" key="2">
    <source>
        <dbReference type="EMBL" id="VEL14811.1"/>
    </source>
</evidence>